<sequence length="210" mass="22034">MRPKSPDPTGASTSATQQIDDEVFDSFFPIGGGGTPPREQTPPPKPSQRAKSPTSHASPPGPSPRVVDLAVQDANAPPGSDANAAALVVALSREGKTSVSDKPATDAGTPGGETVAEDKAPKRKEAPVGEEKPAKKTRGSTLKAALATMPDPKKFKGVKIRLTSFHEPEVDLPSWWPAKFAWPEEVSSAVDTTRARELDLAVCEMPVPAL</sequence>
<proteinExistence type="predicted"/>
<feature type="non-terminal residue" evidence="2">
    <location>
        <position position="210"/>
    </location>
</feature>
<keyword evidence="3" id="KW-1185">Reference proteome</keyword>
<dbReference type="EMBL" id="JH689228">
    <property type="protein sequence ID" value="EJD32197.1"/>
    <property type="molecule type" value="Genomic_DNA"/>
</dbReference>
<feature type="region of interest" description="Disordered" evidence="1">
    <location>
        <begin position="1"/>
        <end position="148"/>
    </location>
</feature>
<evidence type="ECO:0000256" key="1">
    <source>
        <dbReference type="SAM" id="MobiDB-lite"/>
    </source>
</evidence>
<evidence type="ECO:0000313" key="3">
    <source>
        <dbReference type="Proteomes" id="UP000006514"/>
    </source>
</evidence>
<accession>J0D0W0</accession>
<evidence type="ECO:0000313" key="2">
    <source>
        <dbReference type="EMBL" id="EJD32197.1"/>
    </source>
</evidence>
<gene>
    <name evidence="2" type="ORF">AURDEDRAFT_178770</name>
</gene>
<protein>
    <submittedName>
        <fullName evidence="2">Uncharacterized protein</fullName>
    </submittedName>
</protein>
<dbReference type="Proteomes" id="UP000006514">
    <property type="component" value="Unassembled WGS sequence"/>
</dbReference>
<name>J0D0W0_AURST</name>
<reference evidence="3" key="1">
    <citation type="journal article" date="2012" name="Science">
        <title>The Paleozoic origin of enzymatic lignin decomposition reconstructed from 31 fungal genomes.</title>
        <authorList>
            <person name="Floudas D."/>
            <person name="Binder M."/>
            <person name="Riley R."/>
            <person name="Barry K."/>
            <person name="Blanchette R.A."/>
            <person name="Henrissat B."/>
            <person name="Martinez A.T."/>
            <person name="Otillar R."/>
            <person name="Spatafora J.W."/>
            <person name="Yadav J.S."/>
            <person name="Aerts A."/>
            <person name="Benoit I."/>
            <person name="Boyd A."/>
            <person name="Carlson A."/>
            <person name="Copeland A."/>
            <person name="Coutinho P.M."/>
            <person name="de Vries R.P."/>
            <person name="Ferreira P."/>
            <person name="Findley K."/>
            <person name="Foster B."/>
            <person name="Gaskell J."/>
            <person name="Glotzer D."/>
            <person name="Gorecki P."/>
            <person name="Heitman J."/>
            <person name="Hesse C."/>
            <person name="Hori C."/>
            <person name="Igarashi K."/>
            <person name="Jurgens J.A."/>
            <person name="Kallen N."/>
            <person name="Kersten P."/>
            <person name="Kohler A."/>
            <person name="Kuees U."/>
            <person name="Kumar T.K.A."/>
            <person name="Kuo A."/>
            <person name="LaButti K."/>
            <person name="Larrondo L.F."/>
            <person name="Lindquist E."/>
            <person name="Ling A."/>
            <person name="Lombard V."/>
            <person name="Lucas S."/>
            <person name="Lundell T."/>
            <person name="Martin R."/>
            <person name="McLaughlin D.J."/>
            <person name="Morgenstern I."/>
            <person name="Morin E."/>
            <person name="Murat C."/>
            <person name="Nagy L.G."/>
            <person name="Nolan M."/>
            <person name="Ohm R.A."/>
            <person name="Patyshakuliyeva A."/>
            <person name="Rokas A."/>
            <person name="Ruiz-Duenas F.J."/>
            <person name="Sabat G."/>
            <person name="Salamov A."/>
            <person name="Samejima M."/>
            <person name="Schmutz J."/>
            <person name="Slot J.C."/>
            <person name="St John F."/>
            <person name="Stenlid J."/>
            <person name="Sun H."/>
            <person name="Sun S."/>
            <person name="Syed K."/>
            <person name="Tsang A."/>
            <person name="Wiebenga A."/>
            <person name="Young D."/>
            <person name="Pisabarro A."/>
            <person name="Eastwood D.C."/>
            <person name="Martin F."/>
            <person name="Cullen D."/>
            <person name="Grigoriev I.V."/>
            <person name="Hibbett D.S."/>
        </authorList>
    </citation>
    <scope>NUCLEOTIDE SEQUENCE [LARGE SCALE GENOMIC DNA]</scope>
    <source>
        <strain evidence="3">TFB10046</strain>
    </source>
</reference>
<organism evidence="2 3">
    <name type="scientific">Auricularia subglabra (strain TFB-10046 / SS5)</name>
    <name type="common">White-rot fungus</name>
    <name type="synonym">Auricularia delicata (strain TFB10046)</name>
    <dbReference type="NCBI Taxonomy" id="717982"/>
    <lineage>
        <taxon>Eukaryota</taxon>
        <taxon>Fungi</taxon>
        <taxon>Dikarya</taxon>
        <taxon>Basidiomycota</taxon>
        <taxon>Agaricomycotina</taxon>
        <taxon>Agaricomycetes</taxon>
        <taxon>Auriculariales</taxon>
        <taxon>Auriculariaceae</taxon>
        <taxon>Auricularia</taxon>
    </lineage>
</organism>
<dbReference type="KEGG" id="adl:AURDEDRAFT_178770"/>
<feature type="compositionally biased region" description="Basic and acidic residues" evidence="1">
    <location>
        <begin position="116"/>
        <end position="134"/>
    </location>
</feature>
<dbReference type="InParanoid" id="J0D0W0"/>
<dbReference type="AlphaFoldDB" id="J0D0W0"/>